<dbReference type="InterPro" id="IPR013150">
    <property type="entry name" value="TFIIB_cyclin"/>
</dbReference>
<name>A0A2I8VJA6_9EURY</name>
<dbReference type="GO" id="GO:0017025">
    <property type="term" value="F:TBP-class protein binding"/>
    <property type="evidence" value="ECO:0007669"/>
    <property type="project" value="InterPro"/>
</dbReference>
<evidence type="ECO:0000259" key="1">
    <source>
        <dbReference type="Pfam" id="PF00382"/>
    </source>
</evidence>
<dbReference type="RefSeq" id="WP_103425684.1">
    <property type="nucleotide sequence ID" value="NZ_CP026309.1"/>
</dbReference>
<evidence type="ECO:0000313" key="2">
    <source>
        <dbReference type="EMBL" id="AUV81995.1"/>
    </source>
</evidence>
<dbReference type="AlphaFoldDB" id="A0A2I8VJA6"/>
<dbReference type="EMBL" id="CP026309">
    <property type="protein sequence ID" value="AUV81995.1"/>
    <property type="molecule type" value="Genomic_DNA"/>
</dbReference>
<proteinExistence type="predicted"/>
<organism evidence="2 3">
    <name type="scientific">Salinigranum rubrum</name>
    <dbReference type="NCBI Taxonomy" id="755307"/>
    <lineage>
        <taxon>Archaea</taxon>
        <taxon>Methanobacteriati</taxon>
        <taxon>Methanobacteriota</taxon>
        <taxon>Stenosarchaea group</taxon>
        <taxon>Halobacteria</taxon>
        <taxon>Halobacteriales</taxon>
        <taxon>Haloferacaceae</taxon>
        <taxon>Salinigranum</taxon>
    </lineage>
</organism>
<evidence type="ECO:0000313" key="3">
    <source>
        <dbReference type="Proteomes" id="UP000236584"/>
    </source>
</evidence>
<dbReference type="Gene3D" id="1.10.472.10">
    <property type="entry name" value="Cyclin-like"/>
    <property type="match status" value="1"/>
</dbReference>
<sequence length="102" mass="11377">MYRASDRVENEEWLARIDRAADSLELGSDARSVAVDLFLSHVPSAERSKPAVAAASLYAGSLIVGEERSQSRVAETMEVSRLSIQTRWKDLLRDAGFQPPEW</sequence>
<protein>
    <submittedName>
        <fullName evidence="2">Cyclin</fullName>
    </submittedName>
</protein>
<dbReference type="KEGG" id="srub:C2R22_10325"/>
<accession>A0A2I8VJA6</accession>
<keyword evidence="3" id="KW-1185">Reference proteome</keyword>
<dbReference type="OrthoDB" id="291244at2157"/>
<dbReference type="SUPFAM" id="SSF47954">
    <property type="entry name" value="Cyclin-like"/>
    <property type="match status" value="1"/>
</dbReference>
<dbReference type="Pfam" id="PF00382">
    <property type="entry name" value="TFIIB"/>
    <property type="match status" value="1"/>
</dbReference>
<feature type="domain" description="Transcription factor TFIIB cyclin-like" evidence="1">
    <location>
        <begin position="16"/>
        <end position="92"/>
    </location>
</feature>
<dbReference type="Proteomes" id="UP000236584">
    <property type="component" value="Chromosome"/>
</dbReference>
<dbReference type="GeneID" id="35592490"/>
<reference evidence="2 3" key="1">
    <citation type="submission" date="2018-01" db="EMBL/GenBank/DDBJ databases">
        <title>Complete genome sequence of Salinigranum rubrum GX10T, an extremely halophilic archaeon isolated from a marine solar saltern.</title>
        <authorList>
            <person name="Han S."/>
        </authorList>
    </citation>
    <scope>NUCLEOTIDE SEQUENCE [LARGE SCALE GENOMIC DNA]</scope>
    <source>
        <strain evidence="2 3">GX10</strain>
    </source>
</reference>
<gene>
    <name evidence="2" type="ORF">C2R22_10325</name>
</gene>
<dbReference type="InterPro" id="IPR036915">
    <property type="entry name" value="Cyclin-like_sf"/>
</dbReference>